<evidence type="ECO:0000256" key="6">
    <source>
        <dbReference type="PROSITE-ProRule" id="PRU10137"/>
    </source>
</evidence>
<dbReference type="Gene3D" id="3.40.50.1390">
    <property type="entry name" value="Resolvase, N-terminal catalytic domain"/>
    <property type="match status" value="1"/>
</dbReference>
<proteinExistence type="inferred from homology"/>
<dbReference type="CDD" id="cd00569">
    <property type="entry name" value="HTH_Hin_like"/>
    <property type="match status" value="1"/>
</dbReference>
<dbReference type="InterPro" id="IPR006118">
    <property type="entry name" value="Recombinase_CS"/>
</dbReference>
<evidence type="ECO:0000256" key="4">
    <source>
        <dbReference type="ARBA" id="ARBA00023172"/>
    </source>
</evidence>
<dbReference type="PANTHER" id="PTHR30461:SF2">
    <property type="entry name" value="SERINE RECOMBINASE PINE-RELATED"/>
    <property type="match status" value="1"/>
</dbReference>
<keyword evidence="3" id="KW-0238">DNA-binding</keyword>
<feature type="domain" description="Resolvase/invertase-type recombinase catalytic" evidence="7">
    <location>
        <begin position="2"/>
        <end position="136"/>
    </location>
</feature>
<dbReference type="InterPro" id="IPR006120">
    <property type="entry name" value="Resolvase_HTH_dom"/>
</dbReference>
<reference evidence="8 9" key="1">
    <citation type="submission" date="2019-07" db="EMBL/GenBank/DDBJ databases">
        <title>complete genome sequencing of Ornithinimicrobium sp. H23M54.</title>
        <authorList>
            <person name="Bae J.-W."/>
            <person name="Lee S.-Y."/>
        </authorList>
    </citation>
    <scope>NUCLEOTIDE SEQUENCE [LARGE SCALE GENOMIC DNA]</scope>
    <source>
        <strain evidence="8 9">H23M54</strain>
    </source>
</reference>
<dbReference type="PROSITE" id="PS00397">
    <property type="entry name" value="RECOMBINASES_1"/>
    <property type="match status" value="1"/>
</dbReference>
<dbReference type="Pfam" id="PF02796">
    <property type="entry name" value="HTH_7"/>
    <property type="match status" value="1"/>
</dbReference>
<dbReference type="PROSITE" id="PS51736">
    <property type="entry name" value="RECOMBINASES_3"/>
    <property type="match status" value="1"/>
</dbReference>
<name>A0A516GF27_9MICO</name>
<evidence type="ECO:0000256" key="1">
    <source>
        <dbReference type="ARBA" id="ARBA00009913"/>
    </source>
</evidence>
<dbReference type="EMBL" id="CP041616">
    <property type="protein sequence ID" value="QDO89940.1"/>
    <property type="molecule type" value="Genomic_DNA"/>
</dbReference>
<protein>
    <submittedName>
        <fullName evidence="8">Recombinase family protein</fullName>
    </submittedName>
</protein>
<dbReference type="RefSeq" id="WP_143784660.1">
    <property type="nucleotide sequence ID" value="NZ_CP041616.1"/>
</dbReference>
<keyword evidence="2" id="KW-0229">DNA integration</keyword>
<evidence type="ECO:0000259" key="7">
    <source>
        <dbReference type="PROSITE" id="PS51736"/>
    </source>
</evidence>
<organism evidence="8 9">
    <name type="scientific">Ornithinimicrobium ciconiae</name>
    <dbReference type="NCBI Taxonomy" id="2594265"/>
    <lineage>
        <taxon>Bacteria</taxon>
        <taxon>Bacillati</taxon>
        <taxon>Actinomycetota</taxon>
        <taxon>Actinomycetes</taxon>
        <taxon>Micrococcales</taxon>
        <taxon>Ornithinimicrobiaceae</taxon>
        <taxon>Ornithinimicrobium</taxon>
    </lineage>
</organism>
<dbReference type="KEGG" id="orz:FNH13_17725"/>
<dbReference type="Proteomes" id="UP000315395">
    <property type="component" value="Chromosome"/>
</dbReference>
<keyword evidence="9" id="KW-1185">Reference proteome</keyword>
<dbReference type="OrthoDB" id="128993at2"/>
<dbReference type="Gene3D" id="1.10.10.60">
    <property type="entry name" value="Homeodomain-like"/>
    <property type="match status" value="1"/>
</dbReference>
<dbReference type="InterPro" id="IPR006119">
    <property type="entry name" value="Resolv_N"/>
</dbReference>
<dbReference type="InterPro" id="IPR050639">
    <property type="entry name" value="SSR_resolvase"/>
</dbReference>
<dbReference type="GO" id="GO:0003677">
    <property type="term" value="F:DNA binding"/>
    <property type="evidence" value="ECO:0007669"/>
    <property type="project" value="UniProtKB-KW"/>
</dbReference>
<dbReference type="SUPFAM" id="SSF46689">
    <property type="entry name" value="Homeodomain-like"/>
    <property type="match status" value="1"/>
</dbReference>
<dbReference type="PROSITE" id="PS00398">
    <property type="entry name" value="RECOMBINASES_2"/>
    <property type="match status" value="1"/>
</dbReference>
<comment type="similarity">
    <text evidence="1">Belongs to the site-specific recombinase resolvase family.</text>
</comment>
<evidence type="ECO:0000313" key="9">
    <source>
        <dbReference type="Proteomes" id="UP000315395"/>
    </source>
</evidence>
<evidence type="ECO:0000256" key="5">
    <source>
        <dbReference type="PIRSR" id="PIRSR606118-50"/>
    </source>
</evidence>
<dbReference type="Pfam" id="PF00239">
    <property type="entry name" value="Resolvase"/>
    <property type="match status" value="1"/>
</dbReference>
<feature type="active site" description="O-(5'-phospho-DNA)-serine intermediate" evidence="5 6">
    <location>
        <position position="10"/>
    </location>
</feature>
<sequence length="181" mass="19439">MTLIGYARVSTEGQDLSTQVLALRGAGVEDRHIYTEKVSGKKPRPQLEQAIRTLREGDVLVTTRVDRIARRLSGLVQVMEATEQVGASLRVLDHGIDTSTPMGRAMLQVGGVFAEMEAALIAARTQEALAARGPGQRGGRPRALTAKQVADAKTRIEKGQPVSEVAAILAVSRATVYRAVR</sequence>
<dbReference type="SUPFAM" id="SSF53041">
    <property type="entry name" value="Resolvase-like"/>
    <property type="match status" value="1"/>
</dbReference>
<dbReference type="GO" id="GO:0000150">
    <property type="term" value="F:DNA strand exchange activity"/>
    <property type="evidence" value="ECO:0007669"/>
    <property type="project" value="InterPro"/>
</dbReference>
<accession>A0A516GF27</accession>
<evidence type="ECO:0000256" key="2">
    <source>
        <dbReference type="ARBA" id="ARBA00022908"/>
    </source>
</evidence>
<evidence type="ECO:0000313" key="8">
    <source>
        <dbReference type="EMBL" id="QDO89940.1"/>
    </source>
</evidence>
<keyword evidence="4" id="KW-0233">DNA recombination</keyword>
<dbReference type="PANTHER" id="PTHR30461">
    <property type="entry name" value="DNA-INVERTASE FROM LAMBDOID PROPHAGE"/>
    <property type="match status" value="1"/>
</dbReference>
<evidence type="ECO:0000256" key="3">
    <source>
        <dbReference type="ARBA" id="ARBA00023125"/>
    </source>
</evidence>
<dbReference type="CDD" id="cd03768">
    <property type="entry name" value="SR_ResInv"/>
    <property type="match status" value="1"/>
</dbReference>
<dbReference type="InterPro" id="IPR036162">
    <property type="entry name" value="Resolvase-like_N_sf"/>
</dbReference>
<dbReference type="InterPro" id="IPR009057">
    <property type="entry name" value="Homeodomain-like_sf"/>
</dbReference>
<dbReference type="AlphaFoldDB" id="A0A516GF27"/>
<dbReference type="GO" id="GO:0015074">
    <property type="term" value="P:DNA integration"/>
    <property type="evidence" value="ECO:0007669"/>
    <property type="project" value="UniProtKB-KW"/>
</dbReference>
<dbReference type="SMART" id="SM00857">
    <property type="entry name" value="Resolvase"/>
    <property type="match status" value="1"/>
</dbReference>
<gene>
    <name evidence="8" type="ORF">FNH13_17725</name>
</gene>